<gene>
    <name evidence="3" type="ORF">HYDPIDRAFT_116492</name>
</gene>
<keyword evidence="2" id="KW-0732">Signal</keyword>
<keyword evidence="4" id="KW-1185">Reference proteome</keyword>
<evidence type="ECO:0000313" key="3">
    <source>
        <dbReference type="EMBL" id="KIJ60991.1"/>
    </source>
</evidence>
<evidence type="ECO:0000313" key="4">
    <source>
        <dbReference type="Proteomes" id="UP000053820"/>
    </source>
</evidence>
<name>A0A0C9WB88_9AGAM</name>
<feature type="signal peptide" evidence="2">
    <location>
        <begin position="1"/>
        <end position="17"/>
    </location>
</feature>
<sequence>MAAGVVMCLPSLGLALAGLAGFSAMGPVAGTLAPWIQSTFYGAHTGGLFAGVQSLIMTVGHALPLLLGGIAVFSLGAVLRYYIAPRFRTRPHAD</sequence>
<dbReference type="AlphaFoldDB" id="A0A0C9WB88"/>
<keyword evidence="1" id="KW-0472">Membrane</keyword>
<dbReference type="EMBL" id="KN839866">
    <property type="protein sequence ID" value="KIJ60991.1"/>
    <property type="molecule type" value="Genomic_DNA"/>
</dbReference>
<organism evidence="3 4">
    <name type="scientific">Hydnomerulius pinastri MD-312</name>
    <dbReference type="NCBI Taxonomy" id="994086"/>
    <lineage>
        <taxon>Eukaryota</taxon>
        <taxon>Fungi</taxon>
        <taxon>Dikarya</taxon>
        <taxon>Basidiomycota</taxon>
        <taxon>Agaricomycotina</taxon>
        <taxon>Agaricomycetes</taxon>
        <taxon>Agaricomycetidae</taxon>
        <taxon>Boletales</taxon>
        <taxon>Boletales incertae sedis</taxon>
        <taxon>Leucogyrophana</taxon>
    </lineage>
</organism>
<keyword evidence="1" id="KW-0812">Transmembrane</keyword>
<reference evidence="3 4" key="1">
    <citation type="submission" date="2014-04" db="EMBL/GenBank/DDBJ databases">
        <title>Evolutionary Origins and Diversification of the Mycorrhizal Mutualists.</title>
        <authorList>
            <consortium name="DOE Joint Genome Institute"/>
            <consortium name="Mycorrhizal Genomics Consortium"/>
            <person name="Kohler A."/>
            <person name="Kuo A."/>
            <person name="Nagy L.G."/>
            <person name="Floudas D."/>
            <person name="Copeland A."/>
            <person name="Barry K.W."/>
            <person name="Cichocki N."/>
            <person name="Veneault-Fourrey C."/>
            <person name="LaButti K."/>
            <person name="Lindquist E.A."/>
            <person name="Lipzen A."/>
            <person name="Lundell T."/>
            <person name="Morin E."/>
            <person name="Murat C."/>
            <person name="Riley R."/>
            <person name="Ohm R."/>
            <person name="Sun H."/>
            <person name="Tunlid A."/>
            <person name="Henrissat B."/>
            <person name="Grigoriev I.V."/>
            <person name="Hibbett D.S."/>
            <person name="Martin F."/>
        </authorList>
    </citation>
    <scope>NUCLEOTIDE SEQUENCE [LARGE SCALE GENOMIC DNA]</scope>
    <source>
        <strain evidence="3 4">MD-312</strain>
    </source>
</reference>
<dbReference type="Proteomes" id="UP000053820">
    <property type="component" value="Unassembled WGS sequence"/>
</dbReference>
<protein>
    <recommendedName>
        <fullName evidence="5">Major facilitator superfamily (MFS) profile domain-containing protein</fullName>
    </recommendedName>
</protein>
<feature type="transmembrane region" description="Helical" evidence="1">
    <location>
        <begin position="62"/>
        <end position="83"/>
    </location>
</feature>
<feature type="chain" id="PRO_5002215883" description="Major facilitator superfamily (MFS) profile domain-containing protein" evidence="2">
    <location>
        <begin position="18"/>
        <end position="94"/>
    </location>
</feature>
<evidence type="ECO:0008006" key="5">
    <source>
        <dbReference type="Google" id="ProtNLM"/>
    </source>
</evidence>
<keyword evidence="1" id="KW-1133">Transmembrane helix</keyword>
<accession>A0A0C9WB88</accession>
<dbReference type="OrthoDB" id="440424at2759"/>
<dbReference type="HOGENOM" id="CLU_2386453_0_0_1"/>
<evidence type="ECO:0000256" key="2">
    <source>
        <dbReference type="SAM" id="SignalP"/>
    </source>
</evidence>
<proteinExistence type="predicted"/>
<evidence type="ECO:0000256" key="1">
    <source>
        <dbReference type="SAM" id="Phobius"/>
    </source>
</evidence>